<reference evidence="1" key="1">
    <citation type="submission" date="2014-09" db="EMBL/GenBank/DDBJ databases">
        <authorList>
            <person name="Magalhaes I.L.F."/>
            <person name="Oliveira U."/>
            <person name="Santos F.R."/>
            <person name="Vidigal T.H.D.A."/>
            <person name="Brescovit A.D."/>
            <person name="Santos A.J."/>
        </authorList>
    </citation>
    <scope>NUCLEOTIDE SEQUENCE</scope>
    <source>
        <tissue evidence="1">Shoot tissue taken approximately 20 cm above the soil surface</tissue>
    </source>
</reference>
<dbReference type="EMBL" id="GBRH01226064">
    <property type="protein sequence ID" value="JAD71831.1"/>
    <property type="molecule type" value="Transcribed_RNA"/>
</dbReference>
<sequence>MLRIVLLSTNIVTLLKLRVLFSFHLLCLLISGQRLYPLLYISLIFSHPLVSRANALEKFCMDPPWL</sequence>
<proteinExistence type="predicted"/>
<evidence type="ECO:0000313" key="1">
    <source>
        <dbReference type="EMBL" id="JAD71831.1"/>
    </source>
</evidence>
<accession>A0A0A9C8C8</accession>
<dbReference type="AlphaFoldDB" id="A0A0A9C8C8"/>
<organism evidence="1">
    <name type="scientific">Arundo donax</name>
    <name type="common">Giant reed</name>
    <name type="synonym">Donax arundinaceus</name>
    <dbReference type="NCBI Taxonomy" id="35708"/>
    <lineage>
        <taxon>Eukaryota</taxon>
        <taxon>Viridiplantae</taxon>
        <taxon>Streptophyta</taxon>
        <taxon>Embryophyta</taxon>
        <taxon>Tracheophyta</taxon>
        <taxon>Spermatophyta</taxon>
        <taxon>Magnoliopsida</taxon>
        <taxon>Liliopsida</taxon>
        <taxon>Poales</taxon>
        <taxon>Poaceae</taxon>
        <taxon>PACMAD clade</taxon>
        <taxon>Arundinoideae</taxon>
        <taxon>Arundineae</taxon>
        <taxon>Arundo</taxon>
    </lineage>
</organism>
<reference evidence="1" key="2">
    <citation type="journal article" date="2015" name="Data Brief">
        <title>Shoot transcriptome of the giant reed, Arundo donax.</title>
        <authorList>
            <person name="Barrero R.A."/>
            <person name="Guerrero F.D."/>
            <person name="Moolhuijzen P."/>
            <person name="Goolsby J.A."/>
            <person name="Tidwell J."/>
            <person name="Bellgard S.E."/>
            <person name="Bellgard M.I."/>
        </authorList>
    </citation>
    <scope>NUCLEOTIDE SEQUENCE</scope>
    <source>
        <tissue evidence="1">Shoot tissue taken approximately 20 cm above the soil surface</tissue>
    </source>
</reference>
<protein>
    <submittedName>
        <fullName evidence="1">Uncharacterized protein</fullName>
    </submittedName>
</protein>
<name>A0A0A9C8C8_ARUDO</name>